<dbReference type="RefSeq" id="WP_135281995.1">
    <property type="nucleotide sequence ID" value="NZ_SRIO01000010.1"/>
</dbReference>
<evidence type="ECO:0000256" key="4">
    <source>
        <dbReference type="PIRSR" id="PIRSR000460-1"/>
    </source>
</evidence>
<feature type="modified residue" description="N6-(pyridoxal phosphate)lysine" evidence="4">
    <location>
        <position position="611"/>
    </location>
</feature>
<dbReference type="Pfam" id="PF00343">
    <property type="entry name" value="Phosphorylase"/>
    <property type="match status" value="1"/>
</dbReference>
<evidence type="ECO:0000259" key="5">
    <source>
        <dbReference type="Pfam" id="PF11897"/>
    </source>
</evidence>
<gene>
    <name evidence="6" type="primary">glgP</name>
    <name evidence="6" type="ORF">E4680_08560</name>
</gene>
<dbReference type="Pfam" id="PF11897">
    <property type="entry name" value="DUF3417"/>
    <property type="match status" value="1"/>
</dbReference>
<proteinExistence type="inferred from homology"/>
<dbReference type="PANTHER" id="PTHR42655">
    <property type="entry name" value="GLYCOGEN PHOSPHORYLASE"/>
    <property type="match status" value="1"/>
</dbReference>
<evidence type="ECO:0000256" key="1">
    <source>
        <dbReference type="ARBA" id="ARBA00001275"/>
    </source>
</evidence>
<dbReference type="InterPro" id="IPR052182">
    <property type="entry name" value="Glycogen/Maltodextrin_Phosph"/>
</dbReference>
<evidence type="ECO:0000313" key="7">
    <source>
        <dbReference type="Proteomes" id="UP000297890"/>
    </source>
</evidence>
<evidence type="ECO:0000256" key="2">
    <source>
        <dbReference type="ARBA" id="ARBA00006047"/>
    </source>
</evidence>
<keyword evidence="4" id="KW-0663">Pyridoxal phosphate</keyword>
<dbReference type="EMBL" id="SRIO01000010">
    <property type="protein sequence ID" value="TFZ82290.1"/>
    <property type="molecule type" value="Genomic_DNA"/>
</dbReference>
<dbReference type="GO" id="GO:0005975">
    <property type="term" value="P:carbohydrate metabolic process"/>
    <property type="evidence" value="ECO:0007669"/>
    <property type="project" value="InterPro"/>
</dbReference>
<dbReference type="GO" id="GO:0030170">
    <property type="term" value="F:pyridoxal phosphate binding"/>
    <property type="evidence" value="ECO:0007669"/>
    <property type="project" value="InterPro"/>
</dbReference>
<sequence>MAPKRFSIEVQARLPARLADLDVLANNLLYAWDRRVRRVFRHMDPILWDRCGHNPKVFLRQISQRRLEELLDDINFMEEYEYALTVSRHYQDQTRRLHPKLTRHLDPTNDVIAYFCAEFGLHESLPIYSGGLGILAGDYCKAASDLGLPFVAVGLMYHQGYFTQIIDEHAEQRAEFHPHRLEDLPITPALGPDGRPVEIQLGFPGRNVAVRVWQAMVGHLKLYLLDTDVPSNHDEDRAITYQLYGGDRITRLSQEIVLGIGGVRALHALGVTPAVWHINEGHAAFLVLERCREHVARGMPLTAALEQVAGATVFTTHTPVPAGHDVFDRALIEPYLKDMAHDLGIGMDELMGLGRSPGHESGFNMTTLGLRGSRFHNGVSRIHGEVASRMEAYHWPQVPPSENPIGYVTNGVHVMTFLASEWVMLFDSRSRGWREYMTDRRFWTDYVQAIPDQSFWSLRQNIKTGLLDYAREVLCRQYRRNHMGEAHIQRLLSHLSPNGHPPLVLGFARRFATYKRATLMFRDPVRLARILNQTDRPIVLLFAGKAHPQDRPGQDLIRIIGDYSEQPEFEGKLFFIENYDLALGRKLVAGVDVWLNNPEYPMEACGTSGQKAGLNGALNVSILDGWWGETFDGENGWGLIPQTGVDPDTRDRLEAEELLDVLEHEVIPLYFNRNSQGYSPGWVKRSKAAMQSILPRHSAERMLHDYIEQYYTPAIHHGRRLAAKEGALARELTQWKNKVRLAWSGVRMTRLDTPSARIDVDTALNIQVKIELNGLTPEDVRLECVLGEEDAFGAFNRRTCYALQPVGVEGTATMFGLQEPMAEAGLYAYEVRLFPFHPALAHPFETGCMLWL</sequence>
<evidence type="ECO:0000313" key="6">
    <source>
        <dbReference type="EMBL" id="TFZ82290.1"/>
    </source>
</evidence>
<dbReference type="SUPFAM" id="SSF53756">
    <property type="entry name" value="UDP-Glycosyltransferase/glycogen phosphorylase"/>
    <property type="match status" value="1"/>
</dbReference>
<dbReference type="Gene3D" id="3.40.50.2000">
    <property type="entry name" value="Glycogen Phosphorylase B"/>
    <property type="match status" value="3"/>
</dbReference>
<dbReference type="AlphaFoldDB" id="A0A4Z0F8Z4"/>
<evidence type="ECO:0000256" key="3">
    <source>
        <dbReference type="ARBA" id="ARBA00022533"/>
    </source>
</evidence>
<comment type="caution">
    <text evidence="6">The sequence shown here is derived from an EMBL/GenBank/DDBJ whole genome shotgun (WGS) entry which is preliminary data.</text>
</comment>
<dbReference type="OrthoDB" id="7229284at2"/>
<dbReference type="PIRSF" id="PIRSF000460">
    <property type="entry name" value="Pprylas_GlgP"/>
    <property type="match status" value="1"/>
</dbReference>
<dbReference type="GO" id="GO:0008184">
    <property type="term" value="F:glycogen phosphorylase activity"/>
    <property type="evidence" value="ECO:0007669"/>
    <property type="project" value="InterPro"/>
</dbReference>
<dbReference type="NCBIfam" id="TIGR02094">
    <property type="entry name" value="more_P_ylases"/>
    <property type="match status" value="1"/>
</dbReference>
<feature type="domain" description="DUF3417" evidence="5">
    <location>
        <begin position="14"/>
        <end position="125"/>
    </location>
</feature>
<dbReference type="InterPro" id="IPR011834">
    <property type="entry name" value="Agluc_phsphrylas"/>
</dbReference>
<keyword evidence="3" id="KW-0021">Allosteric enzyme</keyword>
<keyword evidence="7" id="KW-1185">Reference proteome</keyword>
<reference evidence="6 7" key="1">
    <citation type="journal article" date="2019" name="ISME J.">
        <title>Candidatus Macondimonas diazotrophica, a novel gammaproteobacterial genus dominating crude-oil-contaminated coastal sediments.</title>
        <authorList>
            <person name="Karthikeyan S."/>
            <person name="Konstantinidis K."/>
        </authorList>
    </citation>
    <scope>NUCLEOTIDE SEQUENCE [LARGE SCALE GENOMIC DNA]</scope>
    <source>
        <strain evidence="6 7">KTK01</strain>
    </source>
</reference>
<dbReference type="InterPro" id="IPR024517">
    <property type="entry name" value="Glycogen_phosphorylase_DUF3417"/>
</dbReference>
<dbReference type="PANTHER" id="PTHR42655:SF1">
    <property type="entry name" value="GLYCOGEN PHOSPHORYLASE"/>
    <property type="match status" value="1"/>
</dbReference>
<accession>A0A4Z0F8Z4</accession>
<organism evidence="6 7">
    <name type="scientific">Candidatus Macondimonas diazotrophica</name>
    <dbReference type="NCBI Taxonomy" id="2305248"/>
    <lineage>
        <taxon>Bacteria</taxon>
        <taxon>Pseudomonadati</taxon>
        <taxon>Pseudomonadota</taxon>
        <taxon>Gammaproteobacteria</taxon>
        <taxon>Chromatiales</taxon>
        <taxon>Ectothiorhodospiraceae</taxon>
        <taxon>Candidatus Macondimonas</taxon>
    </lineage>
</organism>
<comment type="catalytic activity">
    <reaction evidence="1">
        <text>[(1-&gt;4)-alpha-D-glucosyl](n) + phosphate = [(1-&gt;4)-alpha-D-glucosyl](n-1) + alpha-D-glucose 1-phosphate</text>
        <dbReference type="Rhea" id="RHEA:41732"/>
        <dbReference type="Rhea" id="RHEA-COMP:9584"/>
        <dbReference type="Rhea" id="RHEA-COMP:9586"/>
        <dbReference type="ChEBI" id="CHEBI:15444"/>
        <dbReference type="ChEBI" id="CHEBI:43474"/>
        <dbReference type="ChEBI" id="CHEBI:58601"/>
        <dbReference type="EC" id="2.4.1.1"/>
    </reaction>
</comment>
<comment type="similarity">
    <text evidence="2">Belongs to the glycogen phosphorylase family.</text>
</comment>
<dbReference type="InterPro" id="IPR000811">
    <property type="entry name" value="Glyco_trans_35"/>
</dbReference>
<name>A0A4Z0F8Z4_9GAMM</name>
<dbReference type="Proteomes" id="UP000297890">
    <property type="component" value="Unassembled WGS sequence"/>
</dbReference>
<protein>
    <submittedName>
        <fullName evidence="6">Alpha-glucan family phosphorylase</fullName>
    </submittedName>
</protein>